<dbReference type="PANTHER" id="PTHR43857:SF1">
    <property type="entry name" value="YJGH FAMILY PROTEIN"/>
    <property type="match status" value="1"/>
</dbReference>
<dbReference type="KEGG" id="arue:QQX03_06730"/>
<sequence length="131" mass="13869">MQSKVHNPTPWLQGFGLNHAVEVQGATGTLYLSGQTATDADGHAMHAGDIVAQYKLAWQNLVDALDSAGMTPQNLVRLNFYTTDLDAFVASAEQTMALHGAAGAQISATLLGVERLFDPDIMIEIEGTAVA</sequence>
<dbReference type="InterPro" id="IPR006175">
    <property type="entry name" value="YjgF/YER057c/UK114"/>
</dbReference>
<dbReference type="Gene3D" id="3.30.1330.40">
    <property type="entry name" value="RutC-like"/>
    <property type="match status" value="1"/>
</dbReference>
<evidence type="ECO:0000313" key="1">
    <source>
        <dbReference type="EMBL" id="WIW94678.1"/>
    </source>
</evidence>
<dbReference type="PANTHER" id="PTHR43857">
    <property type="entry name" value="BLR7761 PROTEIN"/>
    <property type="match status" value="1"/>
</dbReference>
<dbReference type="EMBL" id="CP127221">
    <property type="protein sequence ID" value="WIW94678.1"/>
    <property type="molecule type" value="Genomic_DNA"/>
</dbReference>
<dbReference type="Proteomes" id="UP001231445">
    <property type="component" value="Chromosome"/>
</dbReference>
<keyword evidence="2" id="KW-1185">Reference proteome</keyword>
<dbReference type="RefSeq" id="WP_285974994.1">
    <property type="nucleotide sequence ID" value="NZ_CP127221.1"/>
</dbReference>
<dbReference type="CDD" id="cd00448">
    <property type="entry name" value="YjgF_YER057c_UK114_family"/>
    <property type="match status" value="1"/>
</dbReference>
<evidence type="ECO:0000313" key="2">
    <source>
        <dbReference type="Proteomes" id="UP001231445"/>
    </source>
</evidence>
<gene>
    <name evidence="1" type="ORF">QQX03_06730</name>
</gene>
<organism evidence="1 2">
    <name type="scientific">Altererythrobacter rubellus</name>
    <dbReference type="NCBI Taxonomy" id="2173831"/>
    <lineage>
        <taxon>Bacteria</taxon>
        <taxon>Pseudomonadati</taxon>
        <taxon>Pseudomonadota</taxon>
        <taxon>Alphaproteobacteria</taxon>
        <taxon>Sphingomonadales</taxon>
        <taxon>Erythrobacteraceae</taxon>
        <taxon>Altererythrobacter</taxon>
    </lineage>
</organism>
<dbReference type="InterPro" id="IPR035959">
    <property type="entry name" value="RutC-like_sf"/>
</dbReference>
<dbReference type="GO" id="GO:0016787">
    <property type="term" value="F:hydrolase activity"/>
    <property type="evidence" value="ECO:0007669"/>
    <property type="project" value="UniProtKB-KW"/>
</dbReference>
<reference evidence="1 2" key="1">
    <citation type="submission" date="2023-06" db="EMBL/GenBank/DDBJ databases">
        <title>Altererythrobacter rubellus NBRC 112769 genome.</title>
        <authorList>
            <person name="Zhang K."/>
        </authorList>
    </citation>
    <scope>NUCLEOTIDE SEQUENCE [LARGE SCALE GENOMIC DNA]</scope>
    <source>
        <strain evidence="1 2">NBRC 112769</strain>
    </source>
</reference>
<dbReference type="EC" id="3.5.-.-" evidence="1"/>
<proteinExistence type="predicted"/>
<name>A0A9Y2B7A5_9SPHN</name>
<dbReference type="SUPFAM" id="SSF55298">
    <property type="entry name" value="YjgF-like"/>
    <property type="match status" value="1"/>
</dbReference>
<accession>A0A9Y2B7A5</accession>
<protein>
    <submittedName>
        <fullName evidence="1">RidA family protein</fullName>
        <ecNumber evidence="1">3.5.-.-</ecNumber>
    </submittedName>
</protein>
<dbReference type="Pfam" id="PF01042">
    <property type="entry name" value="Ribonuc_L-PSP"/>
    <property type="match status" value="1"/>
</dbReference>
<dbReference type="AlphaFoldDB" id="A0A9Y2B7A5"/>
<keyword evidence="1" id="KW-0378">Hydrolase</keyword>